<sequence length="315" mass="34910">MPSVVSFLPAATQMIYDMGLQTHLMGVTFECPEQALQQKPKIVRCVLEGKTLSSTEIDTVFSAAKASGKSLYYVDEPILQNIAPDIIFTQDVCEVCQIDTACTAAAVSRLPKQPQLIPLTPQTLTDVFTTAITIAKAMGHEEAAYSYLAQLQQTTQHILNQLRLHNMPLKTVALLEWMAPVYNCGHWIPYQIAQAGGIDLISHPGGDSIVTPWQKIVKYNPEVIVIAPCGFTIQRTLTEMHLLTQLPEWPSLKAVQNKQVFIADYDLFTQPSASTLVNGIALLAGLIHPQLFSIPTHLQHKYQPLYSNTHRYATT</sequence>
<dbReference type="PANTHER" id="PTHR42860:SF1">
    <property type="entry name" value="VITAMIN B12-BINDING PROTEIN"/>
    <property type="match status" value="1"/>
</dbReference>
<gene>
    <name evidence="2" type="ORF">LX80_01712</name>
</gene>
<dbReference type="PANTHER" id="PTHR42860">
    <property type="entry name" value="VITAMIN B12-BINDING PROTEIN"/>
    <property type="match status" value="1"/>
</dbReference>
<proteinExistence type="predicted"/>
<protein>
    <submittedName>
        <fullName evidence="2">Iron complex transport system substrate-binding protein</fullName>
    </submittedName>
</protein>
<dbReference type="PROSITE" id="PS50983">
    <property type="entry name" value="FE_B12_PBP"/>
    <property type="match status" value="1"/>
</dbReference>
<dbReference type="InterPro" id="IPR051030">
    <property type="entry name" value="Vitamin_B12-ABC_binding"/>
</dbReference>
<keyword evidence="3" id="KW-1185">Reference proteome</keyword>
<dbReference type="Gene3D" id="3.40.50.1980">
    <property type="entry name" value="Nitrogenase molybdenum iron protein domain"/>
    <property type="match status" value="2"/>
</dbReference>
<evidence type="ECO:0000259" key="1">
    <source>
        <dbReference type="PROSITE" id="PS50983"/>
    </source>
</evidence>
<dbReference type="InterPro" id="IPR002491">
    <property type="entry name" value="ABC_transptr_periplasmic_BD"/>
</dbReference>
<evidence type="ECO:0000313" key="2">
    <source>
        <dbReference type="EMBL" id="PZX62231.1"/>
    </source>
</evidence>
<dbReference type="Proteomes" id="UP000249720">
    <property type="component" value="Unassembled WGS sequence"/>
</dbReference>
<accession>A0A2W7RPH1</accession>
<dbReference type="Pfam" id="PF01497">
    <property type="entry name" value="Peripla_BP_2"/>
    <property type="match status" value="1"/>
</dbReference>
<dbReference type="OrthoDB" id="9787772at2"/>
<evidence type="ECO:0000313" key="3">
    <source>
        <dbReference type="Proteomes" id="UP000249720"/>
    </source>
</evidence>
<dbReference type="EMBL" id="QKZV01000005">
    <property type="protein sequence ID" value="PZX62231.1"/>
    <property type="molecule type" value="Genomic_DNA"/>
</dbReference>
<comment type="caution">
    <text evidence="2">The sequence shown here is derived from an EMBL/GenBank/DDBJ whole genome shotgun (WGS) entry which is preliminary data.</text>
</comment>
<name>A0A2W7RPH1_9BACT</name>
<reference evidence="2 3" key="1">
    <citation type="submission" date="2018-06" db="EMBL/GenBank/DDBJ databases">
        <title>Genomic Encyclopedia of Archaeal and Bacterial Type Strains, Phase II (KMG-II): from individual species to whole genera.</title>
        <authorList>
            <person name="Goeker M."/>
        </authorList>
    </citation>
    <scope>NUCLEOTIDE SEQUENCE [LARGE SCALE GENOMIC DNA]</scope>
    <source>
        <strain evidence="2 3">DSM 23241</strain>
    </source>
</reference>
<dbReference type="AlphaFoldDB" id="A0A2W7RPH1"/>
<organism evidence="2 3">
    <name type="scientific">Hydrotalea sandarakina</name>
    <dbReference type="NCBI Taxonomy" id="1004304"/>
    <lineage>
        <taxon>Bacteria</taxon>
        <taxon>Pseudomonadati</taxon>
        <taxon>Bacteroidota</taxon>
        <taxon>Chitinophagia</taxon>
        <taxon>Chitinophagales</taxon>
        <taxon>Chitinophagaceae</taxon>
        <taxon>Hydrotalea</taxon>
    </lineage>
</organism>
<feature type="domain" description="Fe/B12 periplasmic-binding" evidence="1">
    <location>
        <begin position="3"/>
        <end position="291"/>
    </location>
</feature>
<dbReference type="SUPFAM" id="SSF53807">
    <property type="entry name" value="Helical backbone' metal receptor"/>
    <property type="match status" value="1"/>
</dbReference>
<dbReference type="RefSeq" id="WP_111295281.1">
    <property type="nucleotide sequence ID" value="NZ_QKZV01000005.1"/>
</dbReference>